<protein>
    <submittedName>
        <fullName evidence="5">Protein N-acetyltransferase, RimJ/RimL family</fullName>
    </submittedName>
</protein>
<evidence type="ECO:0000259" key="4">
    <source>
        <dbReference type="PROSITE" id="PS51186"/>
    </source>
</evidence>
<reference evidence="6" key="1">
    <citation type="submission" date="2016-10" db="EMBL/GenBank/DDBJ databases">
        <authorList>
            <person name="Varghese N."/>
            <person name="Submissions S."/>
        </authorList>
    </citation>
    <scope>NUCLEOTIDE SEQUENCE [LARGE SCALE GENOMIC DNA]</scope>
    <source>
        <strain evidence="6">DSM 24767</strain>
    </source>
</reference>
<dbReference type="EMBL" id="FNLC01000001">
    <property type="protein sequence ID" value="SDQ41383.1"/>
    <property type="molecule type" value="Genomic_DNA"/>
</dbReference>
<keyword evidence="1 5" id="KW-0808">Transferase</keyword>
<organism evidence="5 6">
    <name type="scientific">Natronobacterium texcoconense</name>
    <dbReference type="NCBI Taxonomy" id="1095778"/>
    <lineage>
        <taxon>Archaea</taxon>
        <taxon>Methanobacteriati</taxon>
        <taxon>Methanobacteriota</taxon>
        <taxon>Stenosarchaea group</taxon>
        <taxon>Halobacteria</taxon>
        <taxon>Halobacteriales</taxon>
        <taxon>Natrialbaceae</taxon>
        <taxon>Natronobacterium</taxon>
    </lineage>
</organism>
<dbReference type="SUPFAM" id="SSF55729">
    <property type="entry name" value="Acyl-CoA N-acyltransferases (Nat)"/>
    <property type="match status" value="1"/>
</dbReference>
<dbReference type="GO" id="GO:0016747">
    <property type="term" value="F:acyltransferase activity, transferring groups other than amino-acyl groups"/>
    <property type="evidence" value="ECO:0007669"/>
    <property type="project" value="InterPro"/>
</dbReference>
<feature type="domain" description="N-acetyltransferase" evidence="4">
    <location>
        <begin position="32"/>
        <end position="177"/>
    </location>
</feature>
<proteinExistence type="inferred from homology"/>
<dbReference type="AlphaFoldDB" id="A0A1H1ANP4"/>
<dbReference type="PROSITE" id="PS51186">
    <property type="entry name" value="GNAT"/>
    <property type="match status" value="1"/>
</dbReference>
<keyword evidence="2" id="KW-0012">Acyltransferase</keyword>
<evidence type="ECO:0000313" key="5">
    <source>
        <dbReference type="EMBL" id="SDQ41383.1"/>
    </source>
</evidence>
<evidence type="ECO:0000256" key="3">
    <source>
        <dbReference type="ARBA" id="ARBA00038502"/>
    </source>
</evidence>
<evidence type="ECO:0000256" key="1">
    <source>
        <dbReference type="ARBA" id="ARBA00022679"/>
    </source>
</evidence>
<keyword evidence="6" id="KW-1185">Reference proteome</keyword>
<evidence type="ECO:0000256" key="2">
    <source>
        <dbReference type="ARBA" id="ARBA00023315"/>
    </source>
</evidence>
<comment type="similarity">
    <text evidence="3">Belongs to the acetyltransferase family. RimJ subfamily.</text>
</comment>
<name>A0A1H1ANP4_NATTX</name>
<accession>A0A1H1ANP4</accession>
<dbReference type="Pfam" id="PF13302">
    <property type="entry name" value="Acetyltransf_3"/>
    <property type="match status" value="1"/>
</dbReference>
<dbReference type="OrthoDB" id="120213at2157"/>
<dbReference type="InterPro" id="IPR000182">
    <property type="entry name" value="GNAT_dom"/>
</dbReference>
<dbReference type="Proteomes" id="UP000198848">
    <property type="component" value="Unassembled WGS sequence"/>
</dbReference>
<dbReference type="RefSeq" id="WP_090377568.1">
    <property type="nucleotide sequence ID" value="NZ_FNLC01000001.1"/>
</dbReference>
<dbReference type="InterPro" id="IPR016181">
    <property type="entry name" value="Acyl_CoA_acyltransferase"/>
</dbReference>
<dbReference type="InterPro" id="IPR051531">
    <property type="entry name" value="N-acetyltransferase"/>
</dbReference>
<dbReference type="Gene3D" id="3.40.630.30">
    <property type="match status" value="1"/>
</dbReference>
<gene>
    <name evidence="5" type="ORF">SAMN04489842_0760</name>
</gene>
<sequence>MAGAIVKRGERITLRTLESEDVDVLQHGAGDPEIRHLTGNSKVRSRDELEKTLEDDNVTILLVCLDDPGEPGPVDTDDVRRVGVVSVSEWTRNPRVGFWLRSGVQGEGYGREAAALLVDYVFRSYDTPTVKAKAFEHNEASRGLLESLGFEQEGRLRMNAFVDGEYRDGILYGILREEWE</sequence>
<dbReference type="STRING" id="1095778.SAMN04489842_0760"/>
<evidence type="ECO:0000313" key="6">
    <source>
        <dbReference type="Proteomes" id="UP000198848"/>
    </source>
</evidence>
<dbReference type="PANTHER" id="PTHR43792">
    <property type="entry name" value="GNAT FAMILY, PUTATIVE (AFU_ORTHOLOGUE AFUA_3G00765)-RELATED-RELATED"/>
    <property type="match status" value="1"/>
</dbReference>
<dbReference type="PANTHER" id="PTHR43792:SF8">
    <property type="entry name" value="[RIBOSOMAL PROTEIN US5]-ALANINE N-ACETYLTRANSFERASE"/>
    <property type="match status" value="1"/>
</dbReference>